<proteinExistence type="predicted"/>
<dbReference type="RefSeq" id="WP_272742718.1">
    <property type="nucleotide sequence ID" value="NZ_JAQQKW010000015.1"/>
</dbReference>
<dbReference type="Gene3D" id="2.130.10.10">
    <property type="entry name" value="YVTN repeat-like/Quinoprotein amine dehydrogenase"/>
    <property type="match status" value="2"/>
</dbReference>
<dbReference type="EMBL" id="JAQQKW010000015">
    <property type="protein sequence ID" value="MDC7696077.1"/>
    <property type="molecule type" value="Genomic_DNA"/>
</dbReference>
<dbReference type="PANTHER" id="PTHR19857:SF8">
    <property type="entry name" value="ANGIO-ASSOCIATED MIGRATORY CELL PROTEIN"/>
    <property type="match status" value="1"/>
</dbReference>
<keyword evidence="1" id="KW-0853">WD repeat</keyword>
<evidence type="ECO:0000313" key="4">
    <source>
        <dbReference type="Proteomes" id="UP001216595"/>
    </source>
</evidence>
<dbReference type="SMART" id="SM00320">
    <property type="entry name" value="WD40"/>
    <property type="match status" value="7"/>
</dbReference>
<dbReference type="PANTHER" id="PTHR19857">
    <property type="entry name" value="MITOCHONDRIAL DIVISION PROTEIN 1-RELATED"/>
    <property type="match status" value="1"/>
</dbReference>
<keyword evidence="4" id="KW-1185">Reference proteome</keyword>
<evidence type="ECO:0000256" key="1">
    <source>
        <dbReference type="ARBA" id="ARBA00022574"/>
    </source>
</evidence>
<gene>
    <name evidence="3" type="ORF">PQU94_17510</name>
</gene>
<dbReference type="Proteomes" id="UP001216595">
    <property type="component" value="Unassembled WGS sequence"/>
</dbReference>
<dbReference type="InterPro" id="IPR051179">
    <property type="entry name" value="WD_repeat_multifunction"/>
</dbReference>
<dbReference type="InterPro" id="IPR015943">
    <property type="entry name" value="WD40/YVTN_repeat-like_dom_sf"/>
</dbReference>
<organism evidence="3 4">
    <name type="scientific">Asticcacaulis currens</name>
    <dbReference type="NCBI Taxonomy" id="2984210"/>
    <lineage>
        <taxon>Bacteria</taxon>
        <taxon>Pseudomonadati</taxon>
        <taxon>Pseudomonadota</taxon>
        <taxon>Alphaproteobacteria</taxon>
        <taxon>Caulobacterales</taxon>
        <taxon>Caulobacteraceae</taxon>
        <taxon>Asticcacaulis</taxon>
    </lineage>
</organism>
<dbReference type="InterPro" id="IPR036322">
    <property type="entry name" value="WD40_repeat_dom_sf"/>
</dbReference>
<keyword evidence="2" id="KW-0677">Repeat</keyword>
<evidence type="ECO:0000313" key="3">
    <source>
        <dbReference type="EMBL" id="MDC7696077.1"/>
    </source>
</evidence>
<sequence>MPFAFEKHFDEYVVAALFDSADEPVAALGDGRVVFPDVDATFEAHPNGGILSAAIHPSGVGIVTGGDDGRVVWTTKESGPVELFAAKGAWFDALAVSDAALLIAAAAGKKVHVYDAQKKTAVSFEHTSSLSDITFDAKGRKLYAATYNGVAVWFSRIAQQKPTLLKWAGSHTKIAISPDDKFVMTAMQENALHGWRISDAKDMRMGGYPAKIKSMGFFAKGKLLATSGANGAVVWPFLKANGPMGEEASEINAEESTMVSVVAGAPEDTLLAAGLEDGRVWLAELTSTGIDWIRREKGAPITALAISNEANRLIFGDEDGNLWVFEAS</sequence>
<accession>A0ABT5IIS2</accession>
<dbReference type="SUPFAM" id="SSF50978">
    <property type="entry name" value="WD40 repeat-like"/>
    <property type="match status" value="1"/>
</dbReference>
<reference evidence="3 4" key="1">
    <citation type="submission" date="2023-01" db="EMBL/GenBank/DDBJ databases">
        <title>Novel species of the genus Asticcacaulis isolated from rivers.</title>
        <authorList>
            <person name="Lu H."/>
        </authorList>
    </citation>
    <scope>NUCLEOTIDE SEQUENCE [LARGE SCALE GENOMIC DNA]</scope>
    <source>
        <strain evidence="3 4">DXS10W</strain>
    </source>
</reference>
<comment type="caution">
    <text evidence="3">The sequence shown here is derived from an EMBL/GenBank/DDBJ whole genome shotgun (WGS) entry which is preliminary data.</text>
</comment>
<evidence type="ECO:0000256" key="2">
    <source>
        <dbReference type="ARBA" id="ARBA00022737"/>
    </source>
</evidence>
<dbReference type="Pfam" id="PF00400">
    <property type="entry name" value="WD40"/>
    <property type="match status" value="1"/>
</dbReference>
<dbReference type="InterPro" id="IPR001680">
    <property type="entry name" value="WD40_rpt"/>
</dbReference>
<protein>
    <submittedName>
        <fullName evidence="3">WD40 repeat domain-containing protein</fullName>
    </submittedName>
</protein>
<name>A0ABT5IIS2_9CAUL</name>